<reference evidence="1 2" key="1">
    <citation type="submission" date="2019-05" db="EMBL/GenBank/DDBJ databases">
        <authorList>
            <consortium name="Pathogen Informatics"/>
        </authorList>
    </citation>
    <scope>NUCLEOTIDE SEQUENCE [LARGE SCALE GENOMIC DNA]</scope>
    <source>
        <strain evidence="1 2">NCTC503</strain>
    </source>
</reference>
<accession>A0A4U9RWT2</accession>
<keyword evidence="2" id="KW-1185">Reference proteome</keyword>
<dbReference type="AlphaFoldDB" id="A0A4U9RWT2"/>
<dbReference type="OrthoDB" id="1935723at2"/>
<proteinExistence type="predicted"/>
<name>A0A4U9RWT2_HATHI</name>
<dbReference type="Proteomes" id="UP000308489">
    <property type="component" value="Chromosome 1"/>
</dbReference>
<protein>
    <submittedName>
        <fullName evidence="1">Uncharacterized protein</fullName>
    </submittedName>
</protein>
<dbReference type="RefSeq" id="WP_138211131.1">
    <property type="nucleotide sequence ID" value="NZ_CBCRUQ010000007.1"/>
</dbReference>
<gene>
    <name evidence="1" type="ORF">NCTC503_02650</name>
</gene>
<evidence type="ECO:0000313" key="2">
    <source>
        <dbReference type="Proteomes" id="UP000308489"/>
    </source>
</evidence>
<dbReference type="KEGG" id="hhw:NCTC503_02650"/>
<sequence length="159" mass="18907">MSYTITDILDKFIKINDIRINVYEEYEEILKIRESKDNLRYIIIVKSLIKEVYRENEYYDTIKKTRIPSEMDEVNFLSYDKISFSMESFKKNINKYKVNDCKQIISSFIDIEQDILALMITVQGMLVLQTEDTETLAYNVLTEVIKERENSISKLSKLN</sequence>
<evidence type="ECO:0000313" key="1">
    <source>
        <dbReference type="EMBL" id="VTQ96176.1"/>
    </source>
</evidence>
<organism evidence="1 2">
    <name type="scientific">Hathewaya histolytica</name>
    <name type="common">Clostridium histolyticum</name>
    <dbReference type="NCBI Taxonomy" id="1498"/>
    <lineage>
        <taxon>Bacteria</taxon>
        <taxon>Bacillati</taxon>
        <taxon>Bacillota</taxon>
        <taxon>Clostridia</taxon>
        <taxon>Eubacteriales</taxon>
        <taxon>Clostridiaceae</taxon>
        <taxon>Hathewaya</taxon>
    </lineage>
</organism>
<dbReference type="EMBL" id="LR590481">
    <property type="protein sequence ID" value="VTQ96176.1"/>
    <property type="molecule type" value="Genomic_DNA"/>
</dbReference>